<sequence length="474" mass="55748">MITINLLLDGTQMRKYRLVYYLYYHQGSQVSVATLSELFQVSKKTISADFSEIEKKNYVSADKIPITLKIIKGKVVFNFSNKASILEIRQHFFEESITFKLLTAFYKEGSFKLLDFSSSYYYSLSVVYKKINELKINLRPYGLSIQSEYGSIFLTGDEEKKRIFYGRLYYYVYGDRTSFLDPEKKIAKSYFKQIKVKHLWNNTLFQKRKKIKLSILIAVSLQRMNNFPLIEKKRTYLFSDLLMDHNGQKLLKENYPGCSKNQLNLERQWMTSFIISELKPYLSIKENSLFNEGLIRISNIFKFHLTSRKGKLFKQMMLMYYKEKKNCKKSSTLPVLSFANGPSVDISSNLYLEVLIKENHKREFEYSIYPLSLEECANILKISGIGTEKIKVTFISEYPPEWGMFLYRKILTLELKQFYEWSDDVLKADIVIADNNYPSINKKNIFLISPLPSDKEIKKLQNNLINHLNQVSKD</sequence>
<evidence type="ECO:0000313" key="4">
    <source>
        <dbReference type="EMBL" id="MDZ5759998.1"/>
    </source>
</evidence>
<dbReference type="SUPFAM" id="SSF46785">
    <property type="entry name" value="Winged helix' DNA-binding domain"/>
    <property type="match status" value="1"/>
</dbReference>
<proteinExistence type="predicted"/>
<dbReference type="Pfam" id="PF05043">
    <property type="entry name" value="Mga"/>
    <property type="match status" value="1"/>
</dbReference>
<dbReference type="InterPro" id="IPR050661">
    <property type="entry name" value="BglG_antiterminators"/>
</dbReference>
<dbReference type="InterPro" id="IPR007737">
    <property type="entry name" value="Mga_HTH"/>
</dbReference>
<dbReference type="InterPro" id="IPR036390">
    <property type="entry name" value="WH_DNA-bd_sf"/>
</dbReference>
<dbReference type="PANTHER" id="PTHR30185">
    <property type="entry name" value="CRYPTIC BETA-GLUCOSIDE BGL OPERON ANTITERMINATOR"/>
    <property type="match status" value="1"/>
</dbReference>
<dbReference type="AlphaFoldDB" id="A0AAW9JWL3"/>
<organism evidence="4 5">
    <name type="scientific">Carnobacterium maltaromaticum</name>
    <name type="common">Carnobacterium piscicola</name>
    <dbReference type="NCBI Taxonomy" id="2751"/>
    <lineage>
        <taxon>Bacteria</taxon>
        <taxon>Bacillati</taxon>
        <taxon>Bacillota</taxon>
        <taxon>Bacilli</taxon>
        <taxon>Lactobacillales</taxon>
        <taxon>Carnobacteriaceae</taxon>
        <taxon>Carnobacterium</taxon>
    </lineage>
</organism>
<gene>
    <name evidence="4" type="ORF">RAK27_15145</name>
</gene>
<name>A0AAW9JWL3_CARML</name>
<evidence type="ECO:0000256" key="2">
    <source>
        <dbReference type="ARBA" id="ARBA00023163"/>
    </source>
</evidence>
<evidence type="ECO:0000259" key="3">
    <source>
        <dbReference type="Pfam" id="PF05043"/>
    </source>
</evidence>
<dbReference type="PANTHER" id="PTHR30185:SF18">
    <property type="entry name" value="TRANSCRIPTIONAL REGULATOR MTLR"/>
    <property type="match status" value="1"/>
</dbReference>
<keyword evidence="1" id="KW-0805">Transcription regulation</keyword>
<evidence type="ECO:0000256" key="1">
    <source>
        <dbReference type="ARBA" id="ARBA00023015"/>
    </source>
</evidence>
<reference evidence="4" key="1">
    <citation type="submission" date="2023-08" db="EMBL/GenBank/DDBJ databases">
        <title>Genomic characterization of piscicolin 126 produced by Carnobacterium maltaromaticum CM22 strain isolated from salmon (Salmo salar).</title>
        <authorList>
            <person name="Gonzalez-Gragera E."/>
            <person name="Garcia-Lopez J.D."/>
            <person name="Teso-Perez C."/>
            <person name="Gimenez-Hernandez I."/>
            <person name="Peralta-Sanchez J.M."/>
            <person name="Valdivia E."/>
            <person name="Montalban-Lopez M."/>
            <person name="Martin-Platero A.M."/>
            <person name="Banos A."/>
            <person name="Martinez-Bueno M."/>
        </authorList>
    </citation>
    <scope>NUCLEOTIDE SEQUENCE</scope>
    <source>
        <strain evidence="4">CM22</strain>
    </source>
</reference>
<accession>A0AAW9JWL3</accession>
<protein>
    <submittedName>
        <fullName evidence="4">Helix-turn-helix domain-containing protein</fullName>
    </submittedName>
</protein>
<dbReference type="Proteomes" id="UP001290462">
    <property type="component" value="Unassembled WGS sequence"/>
</dbReference>
<dbReference type="EMBL" id="JAVBVO010000004">
    <property type="protein sequence ID" value="MDZ5759998.1"/>
    <property type="molecule type" value="Genomic_DNA"/>
</dbReference>
<keyword evidence="2" id="KW-0804">Transcription</keyword>
<comment type="caution">
    <text evidence="4">The sequence shown here is derived from an EMBL/GenBank/DDBJ whole genome shotgun (WGS) entry which is preliminary data.</text>
</comment>
<evidence type="ECO:0000313" key="5">
    <source>
        <dbReference type="Proteomes" id="UP001290462"/>
    </source>
</evidence>
<feature type="domain" description="Mga helix-turn-helix" evidence="3">
    <location>
        <begin position="82"/>
        <end position="169"/>
    </location>
</feature>